<dbReference type="InterPro" id="IPR003695">
    <property type="entry name" value="Ppx_GppA_N"/>
</dbReference>
<evidence type="ECO:0000256" key="1">
    <source>
        <dbReference type="ARBA" id="ARBA00007125"/>
    </source>
</evidence>
<dbReference type="GO" id="GO:0016787">
    <property type="term" value="F:hydrolase activity"/>
    <property type="evidence" value="ECO:0007669"/>
    <property type="project" value="UniProtKB-KW"/>
</dbReference>
<name>A0ABZ2CHH3_9BACI</name>
<evidence type="ECO:0000313" key="5">
    <source>
        <dbReference type="Proteomes" id="UP001357223"/>
    </source>
</evidence>
<dbReference type="InterPro" id="IPR048950">
    <property type="entry name" value="Ppx_GppA_C"/>
</dbReference>
<feature type="domain" description="Ppx/GppA phosphatase C-terminal" evidence="3">
    <location>
        <begin position="318"/>
        <end position="470"/>
    </location>
</feature>
<sequence>MTEKKWAVIDIGSNTIRLVIYAKSHSGSYKEAENIKTVARLNQYLNQENELRTEGITLLIEILQGFKEILAFHKITNIHCVATATVRQSKNQGEIRALVKEQTGFDMNILSEKEEAFFGYYAVSNSTPIDTGITVDMGGGSTEITYFENRKLIHFHSFPFGVVSLKKQFIKSDPVTVQERKRLAEFIQASFEQLPWLRNLQVPVIAIGGSARNIAQIDQTFKKYPLAGIHQYVMSFSDLQKIQMYLGQLTIEQLEKVEGLSKDRADIIIPALEVFVGLCEFSQSYSFMFSKKGLRDGISMKTNMTDEALLTTDQIINDSVAELLIDYGVDRGHASHRAKLAETLFEEIGTYYPCENKKTLSKFVKKGAGLYYLGQYIDDDSSSQHTFYLLANQSINGLLHKDRLKLAYIASFKNKTLLKQYFAPFSDWFTKKEMEDIRMAGAVVKLATALDASKRGIVTKIHFEKTTADTFQLLIFCKGNPFVEQYETEKHIRQLEKVLHKAIQLKFIQSE</sequence>
<dbReference type="PANTHER" id="PTHR30005">
    <property type="entry name" value="EXOPOLYPHOSPHATASE"/>
    <property type="match status" value="1"/>
</dbReference>
<evidence type="ECO:0000259" key="2">
    <source>
        <dbReference type="Pfam" id="PF02541"/>
    </source>
</evidence>
<protein>
    <submittedName>
        <fullName evidence="4">Ppx/GppA family phosphatase</fullName>
        <ecNumber evidence="4">3.6.1.-</ecNumber>
    </submittedName>
</protein>
<dbReference type="EMBL" id="CP137640">
    <property type="protein sequence ID" value="WVX82993.1"/>
    <property type="molecule type" value="Genomic_DNA"/>
</dbReference>
<reference evidence="4 5" key="1">
    <citation type="submission" date="2023-10" db="EMBL/GenBank/DDBJ databases">
        <title>Niallia locisalis sp.nov. isolated from a salt pond sample.</title>
        <authorList>
            <person name="Li X.-J."/>
            <person name="Dong L."/>
        </authorList>
    </citation>
    <scope>NUCLEOTIDE SEQUENCE [LARGE SCALE GENOMIC DNA]</scope>
    <source>
        <strain evidence="4 5">DSM 29761</strain>
    </source>
</reference>
<gene>
    <name evidence="4" type="ORF">R4Z09_08460</name>
</gene>
<dbReference type="SUPFAM" id="SSF53067">
    <property type="entry name" value="Actin-like ATPase domain"/>
    <property type="match status" value="2"/>
</dbReference>
<keyword evidence="4" id="KW-0378">Hydrolase</keyword>
<comment type="similarity">
    <text evidence="1">Belongs to the GppA/Ppx family.</text>
</comment>
<accession>A0ABZ2CHH3</accession>
<dbReference type="Gene3D" id="3.30.420.40">
    <property type="match status" value="1"/>
</dbReference>
<dbReference type="Pfam" id="PF02541">
    <property type="entry name" value="Ppx-GppA"/>
    <property type="match status" value="1"/>
</dbReference>
<proteinExistence type="inferred from homology"/>
<keyword evidence="5" id="KW-1185">Reference proteome</keyword>
<organism evidence="4 5">
    <name type="scientific">Niallia oryzisoli</name>
    <dbReference type="NCBI Taxonomy" id="1737571"/>
    <lineage>
        <taxon>Bacteria</taxon>
        <taxon>Bacillati</taxon>
        <taxon>Bacillota</taxon>
        <taxon>Bacilli</taxon>
        <taxon>Bacillales</taxon>
        <taxon>Bacillaceae</taxon>
        <taxon>Niallia</taxon>
    </lineage>
</organism>
<dbReference type="PANTHER" id="PTHR30005:SF0">
    <property type="entry name" value="RETROGRADE REGULATION PROTEIN 2"/>
    <property type="match status" value="1"/>
</dbReference>
<dbReference type="InterPro" id="IPR050273">
    <property type="entry name" value="GppA/Ppx_hydrolase"/>
</dbReference>
<feature type="domain" description="Ppx/GppA phosphatase N-terminal" evidence="2">
    <location>
        <begin position="32"/>
        <end position="300"/>
    </location>
</feature>
<dbReference type="Pfam" id="PF21447">
    <property type="entry name" value="Ppx-GppA_III"/>
    <property type="match status" value="1"/>
</dbReference>
<evidence type="ECO:0000313" key="4">
    <source>
        <dbReference type="EMBL" id="WVX82993.1"/>
    </source>
</evidence>
<dbReference type="InterPro" id="IPR043129">
    <property type="entry name" value="ATPase_NBD"/>
</dbReference>
<dbReference type="SUPFAM" id="SSF109604">
    <property type="entry name" value="HD-domain/PDEase-like"/>
    <property type="match status" value="1"/>
</dbReference>
<dbReference type="Proteomes" id="UP001357223">
    <property type="component" value="Chromosome"/>
</dbReference>
<evidence type="ECO:0000259" key="3">
    <source>
        <dbReference type="Pfam" id="PF21447"/>
    </source>
</evidence>
<dbReference type="RefSeq" id="WP_338451886.1">
    <property type="nucleotide sequence ID" value="NZ_CP137640.1"/>
</dbReference>
<dbReference type="CDD" id="cd24052">
    <property type="entry name" value="ASKHA_NBD_HpPPX-GppA-like"/>
    <property type="match status" value="1"/>
</dbReference>
<dbReference type="EC" id="3.6.1.-" evidence="4"/>
<dbReference type="Gene3D" id="3.30.420.150">
    <property type="entry name" value="Exopolyphosphatase. Domain 2"/>
    <property type="match status" value="1"/>
</dbReference>
<dbReference type="Gene3D" id="1.10.3210.10">
    <property type="entry name" value="Hypothetical protein af1432"/>
    <property type="match status" value="1"/>
</dbReference>